<evidence type="ECO:0000256" key="6">
    <source>
        <dbReference type="SAM" id="Phobius"/>
    </source>
</evidence>
<sequence>MKKSASKLIQYVLFPAIGIFIIYQLYKDQNAAEIGKILRNDVDYKWIVFSILIGLISHLSRAMRWQMLIEPIEKKPGLINTFCAVMTGYMANLVFPRMGEVSRCGVLSKYEKLSFTRVVGTVVAERLTDLFMLVLIMITVLALQFDFLGGFLLKTLKLESVGEIFHSALFYGLIALVIVSIFLVKRYAKQYRALMFLKNLMSKFTEGVSSIRKIKNKPLFIFHTIFIWTMYFLMIYVCFFSMPATSSLGINVGITILLTGSLGMVAPVQGGIGAWHFMVIATLKLYGIPNDDGGIFALVVHAAQNLMIIGAGLIAIGALPVINRPKNEETVLATHK</sequence>
<dbReference type="PANTHER" id="PTHR39087">
    <property type="entry name" value="UPF0104 MEMBRANE PROTEIN MJ1595"/>
    <property type="match status" value="1"/>
</dbReference>
<dbReference type="Pfam" id="PF03706">
    <property type="entry name" value="LPG_synthase_TM"/>
    <property type="match status" value="1"/>
</dbReference>
<evidence type="ECO:0000313" key="7">
    <source>
        <dbReference type="EMBL" id="MBK3516648.1"/>
    </source>
</evidence>
<feature type="transmembrane region" description="Helical" evidence="6">
    <location>
        <begin position="164"/>
        <end position="184"/>
    </location>
</feature>
<evidence type="ECO:0000256" key="4">
    <source>
        <dbReference type="ARBA" id="ARBA00022989"/>
    </source>
</evidence>
<dbReference type="InterPro" id="IPR022791">
    <property type="entry name" value="L-PG_synthase/AglD"/>
</dbReference>
<dbReference type="Proteomes" id="UP000605676">
    <property type="component" value="Unassembled WGS sequence"/>
</dbReference>
<evidence type="ECO:0000313" key="8">
    <source>
        <dbReference type="Proteomes" id="UP000605676"/>
    </source>
</evidence>
<evidence type="ECO:0000256" key="3">
    <source>
        <dbReference type="ARBA" id="ARBA00022692"/>
    </source>
</evidence>
<evidence type="ECO:0000256" key="5">
    <source>
        <dbReference type="ARBA" id="ARBA00023136"/>
    </source>
</evidence>
<accession>A0ABS1HG68</accession>
<dbReference type="PANTHER" id="PTHR39087:SF2">
    <property type="entry name" value="UPF0104 MEMBRANE PROTEIN MJ1595"/>
    <property type="match status" value="1"/>
</dbReference>
<protein>
    <submittedName>
        <fullName evidence="7">Flippase-like domain-containing protein</fullName>
    </submittedName>
</protein>
<gene>
    <name evidence="7" type="ORF">JIV24_04785</name>
</gene>
<dbReference type="EMBL" id="JAENRR010000007">
    <property type="protein sequence ID" value="MBK3516648.1"/>
    <property type="molecule type" value="Genomic_DNA"/>
</dbReference>
<feature type="transmembrane region" description="Helical" evidence="6">
    <location>
        <begin position="295"/>
        <end position="319"/>
    </location>
</feature>
<evidence type="ECO:0000256" key="1">
    <source>
        <dbReference type="ARBA" id="ARBA00004651"/>
    </source>
</evidence>
<keyword evidence="8" id="KW-1185">Reference proteome</keyword>
<feature type="transmembrane region" description="Helical" evidence="6">
    <location>
        <begin position="46"/>
        <end position="63"/>
    </location>
</feature>
<feature type="transmembrane region" description="Helical" evidence="6">
    <location>
        <begin position="219"/>
        <end position="242"/>
    </location>
</feature>
<dbReference type="NCBIfam" id="TIGR00374">
    <property type="entry name" value="flippase-like domain"/>
    <property type="match status" value="1"/>
</dbReference>
<evidence type="ECO:0000256" key="2">
    <source>
        <dbReference type="ARBA" id="ARBA00022475"/>
    </source>
</evidence>
<comment type="caution">
    <text evidence="7">The sequence shown here is derived from an EMBL/GenBank/DDBJ whole genome shotgun (WGS) entry which is preliminary data.</text>
</comment>
<feature type="transmembrane region" description="Helical" evidence="6">
    <location>
        <begin position="248"/>
        <end position="265"/>
    </location>
</feature>
<comment type="subcellular location">
    <subcellularLocation>
        <location evidence="1">Cell membrane</location>
        <topology evidence="1">Multi-pass membrane protein</topology>
    </subcellularLocation>
</comment>
<keyword evidence="5 6" id="KW-0472">Membrane</keyword>
<name>A0ABS1HG68_9BACT</name>
<feature type="transmembrane region" description="Helical" evidence="6">
    <location>
        <begin position="130"/>
        <end position="152"/>
    </location>
</feature>
<keyword evidence="4 6" id="KW-1133">Transmembrane helix</keyword>
<proteinExistence type="predicted"/>
<reference evidence="7 8" key="1">
    <citation type="submission" date="2021-01" db="EMBL/GenBank/DDBJ databases">
        <title>Carboxyliciviraga sp.nov., isolated from coastal sediments.</title>
        <authorList>
            <person name="Lu D."/>
            <person name="Zhang T."/>
        </authorList>
    </citation>
    <scope>NUCLEOTIDE SEQUENCE [LARGE SCALE GENOMIC DNA]</scope>
    <source>
        <strain evidence="7 8">N1Y132</strain>
    </source>
</reference>
<keyword evidence="3 6" id="KW-0812">Transmembrane</keyword>
<feature type="transmembrane region" description="Helical" evidence="6">
    <location>
        <begin position="7"/>
        <end position="26"/>
    </location>
</feature>
<dbReference type="RefSeq" id="WP_200463874.1">
    <property type="nucleotide sequence ID" value="NZ_JAENRR010000007.1"/>
</dbReference>
<keyword evidence="2" id="KW-1003">Cell membrane</keyword>
<organism evidence="7 8">
    <name type="scientific">Carboxylicivirga marina</name>
    <dbReference type="NCBI Taxonomy" id="2800988"/>
    <lineage>
        <taxon>Bacteria</taxon>
        <taxon>Pseudomonadati</taxon>
        <taxon>Bacteroidota</taxon>
        <taxon>Bacteroidia</taxon>
        <taxon>Marinilabiliales</taxon>
        <taxon>Marinilabiliaceae</taxon>
        <taxon>Carboxylicivirga</taxon>
    </lineage>
</organism>